<dbReference type="InterPro" id="IPR021133">
    <property type="entry name" value="HEAT_type_2"/>
</dbReference>
<evidence type="ECO:0000313" key="13">
    <source>
        <dbReference type="EMBL" id="CEO97677.1"/>
    </source>
</evidence>
<dbReference type="Pfam" id="PF00400">
    <property type="entry name" value="WD40"/>
    <property type="match status" value="2"/>
</dbReference>
<dbReference type="OMA" id="ATNTCRI"/>
<evidence type="ECO:0000256" key="3">
    <source>
        <dbReference type="ARBA" id="ARBA00022574"/>
    </source>
</evidence>
<dbReference type="PANTHER" id="PTHR17583">
    <property type="entry name" value="PHOSPHOINOSITIDE 3-KINASE REGULATORY SUBUNIT 4"/>
    <property type="match status" value="1"/>
</dbReference>
<dbReference type="InterPro" id="IPR000719">
    <property type="entry name" value="Prot_kinase_dom"/>
</dbReference>
<dbReference type="InterPro" id="IPR055231">
    <property type="entry name" value="2AA_helical"/>
</dbReference>
<dbReference type="GO" id="GO:0016236">
    <property type="term" value="P:macroautophagy"/>
    <property type="evidence" value="ECO:0007669"/>
    <property type="project" value="InterPro"/>
</dbReference>
<evidence type="ECO:0000256" key="4">
    <source>
        <dbReference type="ARBA" id="ARBA00022679"/>
    </source>
</evidence>
<dbReference type="GO" id="GO:0045324">
    <property type="term" value="P:late endosome to vacuole transport"/>
    <property type="evidence" value="ECO:0007669"/>
    <property type="project" value="InterPro"/>
</dbReference>
<dbReference type="SMART" id="SM00220">
    <property type="entry name" value="S_TKc"/>
    <property type="match status" value="1"/>
</dbReference>
<dbReference type="GO" id="GO:0005524">
    <property type="term" value="F:ATP binding"/>
    <property type="evidence" value="ECO:0007669"/>
    <property type="project" value="UniProtKB-KW"/>
</dbReference>
<dbReference type="InterPro" id="IPR036322">
    <property type="entry name" value="WD40_repeat_dom_sf"/>
</dbReference>
<proteinExistence type="predicted"/>
<keyword evidence="3 10" id="KW-0853">WD repeat</keyword>
<feature type="domain" description="Protein kinase" evidence="12">
    <location>
        <begin position="26"/>
        <end position="301"/>
    </location>
</feature>
<evidence type="ECO:0000256" key="10">
    <source>
        <dbReference type="PROSITE-ProRule" id="PRU00221"/>
    </source>
</evidence>
<dbReference type="InterPro" id="IPR045162">
    <property type="entry name" value="Vps15-like"/>
</dbReference>
<name>A0A0G4IR62_PLABS</name>
<evidence type="ECO:0000256" key="2">
    <source>
        <dbReference type="ARBA" id="ARBA00022527"/>
    </source>
</evidence>
<keyword evidence="14" id="KW-1185">Reference proteome</keyword>
<dbReference type="GO" id="GO:0034272">
    <property type="term" value="C:phosphatidylinositol 3-kinase complex, class III, type II"/>
    <property type="evidence" value="ECO:0007669"/>
    <property type="project" value="TreeGrafter"/>
</dbReference>
<keyword evidence="8" id="KW-0067">ATP-binding</keyword>
<evidence type="ECO:0000256" key="11">
    <source>
        <dbReference type="SAM" id="MobiDB-lite"/>
    </source>
</evidence>
<protein>
    <recommendedName>
        <fullName evidence="1">non-specific serine/threonine protein kinase</fullName>
        <ecNumber evidence="1">2.7.11.1</ecNumber>
    </recommendedName>
</protein>
<keyword evidence="6" id="KW-0547">Nucleotide-binding</keyword>
<dbReference type="SUPFAM" id="SSF50978">
    <property type="entry name" value="WD40 repeat-like"/>
    <property type="match status" value="1"/>
</dbReference>
<evidence type="ECO:0000256" key="9">
    <source>
        <dbReference type="PROSITE-ProRule" id="PRU00103"/>
    </source>
</evidence>
<dbReference type="EMBL" id="CDSF01000080">
    <property type="protein sequence ID" value="CEO97677.1"/>
    <property type="molecule type" value="Genomic_DNA"/>
</dbReference>
<dbReference type="InterPro" id="IPR011989">
    <property type="entry name" value="ARM-like"/>
</dbReference>
<dbReference type="PROSITE" id="PS50294">
    <property type="entry name" value="WD_REPEATS_REGION"/>
    <property type="match status" value="2"/>
</dbReference>
<dbReference type="PROSITE" id="PS50082">
    <property type="entry name" value="WD_REPEATS_2"/>
    <property type="match status" value="2"/>
</dbReference>
<feature type="region of interest" description="Disordered" evidence="11">
    <location>
        <begin position="397"/>
        <end position="429"/>
    </location>
</feature>
<dbReference type="GO" id="GO:0006623">
    <property type="term" value="P:protein targeting to vacuole"/>
    <property type="evidence" value="ECO:0007669"/>
    <property type="project" value="TreeGrafter"/>
</dbReference>
<evidence type="ECO:0000259" key="12">
    <source>
        <dbReference type="PROSITE" id="PS50011"/>
    </source>
</evidence>
<evidence type="ECO:0000256" key="8">
    <source>
        <dbReference type="ARBA" id="ARBA00022840"/>
    </source>
</evidence>
<dbReference type="GO" id="GO:0034271">
    <property type="term" value="C:phosphatidylinositol 3-kinase complex, class III, type I"/>
    <property type="evidence" value="ECO:0007669"/>
    <property type="project" value="TreeGrafter"/>
</dbReference>
<dbReference type="PANTHER" id="PTHR17583:SF0">
    <property type="entry name" value="PHOSPHOINOSITIDE 3-KINASE REGULATORY SUBUNIT 4"/>
    <property type="match status" value="1"/>
</dbReference>
<keyword evidence="4" id="KW-0808">Transferase</keyword>
<keyword evidence="2" id="KW-0723">Serine/threonine-protein kinase</keyword>
<dbReference type="GO" id="GO:0071561">
    <property type="term" value="C:nucleus-vacuole junction"/>
    <property type="evidence" value="ECO:0007669"/>
    <property type="project" value="TreeGrafter"/>
</dbReference>
<dbReference type="PROSITE" id="PS50011">
    <property type="entry name" value="PROTEIN_KINASE_DOM"/>
    <property type="match status" value="1"/>
</dbReference>
<dbReference type="SUPFAM" id="SSF56112">
    <property type="entry name" value="Protein kinase-like (PK-like)"/>
    <property type="match status" value="1"/>
</dbReference>
<organism evidence="13 14">
    <name type="scientific">Plasmodiophora brassicae</name>
    <name type="common">Clubroot disease agent</name>
    <dbReference type="NCBI Taxonomy" id="37360"/>
    <lineage>
        <taxon>Eukaryota</taxon>
        <taxon>Sar</taxon>
        <taxon>Rhizaria</taxon>
        <taxon>Endomyxa</taxon>
        <taxon>Phytomyxea</taxon>
        <taxon>Plasmodiophorida</taxon>
        <taxon>Plasmodiophoridae</taxon>
        <taxon>Plasmodiophora</taxon>
    </lineage>
</organism>
<keyword evidence="7" id="KW-0418">Kinase</keyword>
<dbReference type="Gene3D" id="2.130.10.10">
    <property type="entry name" value="YVTN repeat-like/Quinoprotein amine dehydrogenase"/>
    <property type="match status" value="2"/>
</dbReference>
<dbReference type="InterPro" id="IPR001680">
    <property type="entry name" value="WD40_rpt"/>
</dbReference>
<feature type="compositionally biased region" description="Polar residues" evidence="11">
    <location>
        <begin position="412"/>
        <end position="422"/>
    </location>
</feature>
<dbReference type="InterPro" id="IPR015943">
    <property type="entry name" value="WD40/YVTN_repeat-like_dom_sf"/>
</dbReference>
<dbReference type="InterPro" id="IPR011009">
    <property type="entry name" value="Kinase-like_dom_sf"/>
</dbReference>
<dbReference type="STRING" id="37360.A0A0G4IR62"/>
<evidence type="ECO:0000256" key="5">
    <source>
        <dbReference type="ARBA" id="ARBA00022737"/>
    </source>
</evidence>
<feature type="repeat" description="WD" evidence="10">
    <location>
        <begin position="1408"/>
        <end position="1441"/>
    </location>
</feature>
<feature type="region of interest" description="Disordered" evidence="11">
    <location>
        <begin position="352"/>
        <end position="371"/>
    </location>
</feature>
<dbReference type="SUPFAM" id="SSF48371">
    <property type="entry name" value="ARM repeat"/>
    <property type="match status" value="1"/>
</dbReference>
<dbReference type="Proteomes" id="UP000039324">
    <property type="component" value="Unassembled WGS sequence"/>
</dbReference>
<dbReference type="Pfam" id="PF22956">
    <property type="entry name" value="VPS15-like_hel"/>
    <property type="match status" value="1"/>
</dbReference>
<evidence type="ECO:0000256" key="6">
    <source>
        <dbReference type="ARBA" id="ARBA00022741"/>
    </source>
</evidence>
<dbReference type="PROSITE" id="PS50077">
    <property type="entry name" value="HEAT_REPEAT"/>
    <property type="match status" value="1"/>
</dbReference>
<accession>A0A0G4IR62</accession>
<gene>
    <name evidence="13" type="ORF">PBRA_005791</name>
</gene>
<dbReference type="InterPro" id="IPR016024">
    <property type="entry name" value="ARM-type_fold"/>
</dbReference>
<feature type="repeat" description="HEAT" evidence="9">
    <location>
        <begin position="632"/>
        <end position="670"/>
    </location>
</feature>
<dbReference type="InterPro" id="IPR008271">
    <property type="entry name" value="Ser/Thr_kinase_AS"/>
</dbReference>
<sequence>MGNQLGVSGGSLQDLPSLLLELVSTLCFRRNLGGGKILKTVECLHAQGTVVVKVYLRRDPTFALRPYLAELQNIADRCAASPCLLPFVSWHITPRAAFLVRPYIACSLYERLHMRPFLTDTEKAWMVYCILRALATLHGAGLCHSDLKTENILVNSFNWLVLADLSTFYKPIYIPDDNPYDFYTFFDAGRGLTQRRRCYLAPERFFSPSVRQRTQSTDVLQPSMDMFSCGCVIAEIFLEGEAIFDLTHLLLYKEDRFDPSATLAKISNVHVRDLIQKCIQLSPHSRPSAAECLTMFKDLMFPTCFDRLYSFMEETMHEDLALPDKKLLHLHSRFSSLVETITPNRRACSLSKVVSHENPHPPSPVKPLDVRPVPTTTDLSILLDQITSLRKRLAEESPDVIPRKTGEGPAEDTSNVSLDTVESTSSGGSGTADALLPLVSFVCACMRNVNTPACKLMALDMLESLSYGVSDAARLSRIVPFVMSMSVDPSALLRSEAVRILTKVLGFITVVGPSEKQIFIEYIFPSLSMLPQDSEEIVRISLAENLPRLADISKQFLDISTFTQPRGSPSDSVSMVPFQGSYTDDLEALQNIVCRLVGDTLTTTSSKVKIAILKDIAKLCVFFGAERCNSWLLPMLITVLNDRDWQLRAAFFHSVVGIAVFVGRVAFQNFLLPCIEQALFDAEETVIVYALQALVAAIELRLFEQHFLIDVTTRVTPLLCHPSTWIRIHSLRFYSAIADQLGPAKAYCLLGSRLRPFLRPEPEVYTLDRETLSQSLRCPLSRRAFSSRSPLNDQDDDEEHILAAMMPHLNGMNTVRQQRSHNALSAYAKSEADPLLKYTNMDDDIQLYAIAVEHTVPESCRQAIVVDAAVPESLGTVQLLEHIAGDNSGVHSADFYLDVSVPDGNSNALQFKPYPGCGYRHDQLPSLREMFFRRMATKSAGTSGSKSVVRQAASFAPPAVCTALEVPSPPPDLGEPHAASLSTSWTFGNHGPPFDTRVVAHPHTWRPQGILVADLIEHRSSISQISVSRDNQLMVAGSVDGCVRVWDCSRLEKSISSSSHLIYNMPDGGVNCVCVCDASHSVAVGSSSGSVQVLRVEFTAKKDGSVDRFVGVTVLAKLEPREGGVVSVQHCNRISESLVVFASELGRVQGWDLRSRRPAFSMEVADHHGLLTHMRIGPSLHSILTGSARGFVTIVSDSLCSTVFALSDLRVRQFDARFHKPVQSWRHSSHAPISCLQPFPTTTVVSPGSPLHHPDVGPVAFIGTHADDSVTAFDLFTGDARASFHMNSAGPVPHLEADIASYGSISEELRLWPMGQRNRGISGALLCPGSWAITSSWSRQIMFWDLAEPRASYLISGQHSVQPSFVSYSGRMQNDVAVFEDSIESLSSGPAPEQPALKPRRRGPVATATAHSDVITHLAAMQYPQKMLVTCSRDGRIKAWI</sequence>
<dbReference type="Gene3D" id="1.25.10.10">
    <property type="entry name" value="Leucine-rich Repeat Variant"/>
    <property type="match status" value="2"/>
</dbReference>
<reference evidence="13 14" key="1">
    <citation type="submission" date="2015-02" db="EMBL/GenBank/DDBJ databases">
        <authorList>
            <person name="Chooi Y.-H."/>
        </authorList>
    </citation>
    <scope>NUCLEOTIDE SEQUENCE [LARGE SCALE GENOMIC DNA]</scope>
    <source>
        <strain evidence="13">E3</strain>
    </source>
</reference>
<keyword evidence="5" id="KW-0677">Repeat</keyword>
<dbReference type="Gene3D" id="1.10.510.10">
    <property type="entry name" value="Transferase(Phosphotransferase) domain 1"/>
    <property type="match status" value="1"/>
</dbReference>
<dbReference type="EC" id="2.7.11.1" evidence="1"/>
<feature type="region of interest" description="Disordered" evidence="11">
    <location>
        <begin position="1385"/>
        <end position="1405"/>
    </location>
</feature>
<dbReference type="SMART" id="SM00320">
    <property type="entry name" value="WD40"/>
    <property type="match status" value="5"/>
</dbReference>
<dbReference type="GO" id="GO:0004674">
    <property type="term" value="F:protein serine/threonine kinase activity"/>
    <property type="evidence" value="ECO:0007669"/>
    <property type="project" value="UniProtKB-KW"/>
</dbReference>
<evidence type="ECO:0000256" key="7">
    <source>
        <dbReference type="ARBA" id="ARBA00022777"/>
    </source>
</evidence>
<dbReference type="Pfam" id="PF00069">
    <property type="entry name" value="Pkinase"/>
    <property type="match status" value="1"/>
</dbReference>
<evidence type="ECO:0000313" key="14">
    <source>
        <dbReference type="Proteomes" id="UP000039324"/>
    </source>
</evidence>
<dbReference type="PROSITE" id="PS00108">
    <property type="entry name" value="PROTEIN_KINASE_ST"/>
    <property type="match status" value="1"/>
</dbReference>
<dbReference type="GO" id="GO:0005770">
    <property type="term" value="C:late endosome"/>
    <property type="evidence" value="ECO:0007669"/>
    <property type="project" value="TreeGrafter"/>
</dbReference>
<dbReference type="OrthoDB" id="242910at2759"/>
<feature type="repeat" description="WD" evidence="10">
    <location>
        <begin position="1015"/>
        <end position="1047"/>
    </location>
</feature>
<evidence type="ECO:0000256" key="1">
    <source>
        <dbReference type="ARBA" id="ARBA00012513"/>
    </source>
</evidence>